<reference evidence="1" key="1">
    <citation type="submission" date="2020-02" db="EMBL/GenBank/DDBJ databases">
        <authorList>
            <person name="Meier V. D."/>
        </authorList>
    </citation>
    <scope>NUCLEOTIDE SEQUENCE</scope>
    <source>
        <strain evidence="1">AVDCRST_MAG92</strain>
    </source>
</reference>
<organism evidence="1">
    <name type="scientific">uncultured Coleofasciculus sp</name>
    <dbReference type="NCBI Taxonomy" id="1267456"/>
    <lineage>
        <taxon>Bacteria</taxon>
        <taxon>Bacillati</taxon>
        <taxon>Cyanobacteriota</taxon>
        <taxon>Cyanophyceae</taxon>
        <taxon>Coleofasciculales</taxon>
        <taxon>Coleofasciculaceae</taxon>
        <taxon>Coleofasciculus</taxon>
        <taxon>environmental samples</taxon>
    </lineage>
</organism>
<sequence>MLHETQLLAALDLTETAAKTRFSWRVNTPKLAHTVDL</sequence>
<accession>A0A6J4JND3</accession>
<dbReference type="AlphaFoldDB" id="A0A6J4JND3"/>
<proteinExistence type="predicted"/>
<protein>
    <submittedName>
        <fullName evidence="1">Uncharacterized protein</fullName>
    </submittedName>
</protein>
<gene>
    <name evidence="1" type="ORF">AVDCRST_MAG92-3665</name>
</gene>
<evidence type="ECO:0000313" key="1">
    <source>
        <dbReference type="EMBL" id="CAA9283188.1"/>
    </source>
</evidence>
<name>A0A6J4JND3_9CYAN</name>
<dbReference type="EMBL" id="CADCTM010000630">
    <property type="protein sequence ID" value="CAA9283188.1"/>
    <property type="molecule type" value="Genomic_DNA"/>
</dbReference>